<dbReference type="EMBL" id="PJVH01000024">
    <property type="protein sequence ID" value="RXU87380.1"/>
    <property type="molecule type" value="Genomic_DNA"/>
</dbReference>
<proteinExistence type="predicted"/>
<evidence type="ECO:0000313" key="1">
    <source>
        <dbReference type="EMBL" id="RXU87380.1"/>
    </source>
</evidence>
<gene>
    <name evidence="1" type="ORF">CYQ77_08580</name>
</gene>
<protein>
    <submittedName>
        <fullName evidence="1">Uncharacterized protein</fullName>
    </submittedName>
</protein>
<comment type="caution">
    <text evidence="1">The sequence shown here is derived from an EMBL/GenBank/DDBJ whole genome shotgun (WGS) entry which is preliminary data.</text>
</comment>
<dbReference type="AlphaFoldDB" id="A0AB37VUL9"/>
<name>A0AB37VUL9_ENTFC</name>
<accession>A0AB37VUL9</accession>
<dbReference type="Proteomes" id="UP000289562">
    <property type="component" value="Unassembled WGS sequence"/>
</dbReference>
<sequence length="155" mass="18682">MTFPKFYFLQVKRFLSNFKKLEGNFLFMAKRKKNYYVSEETIQKIKGYSDSMNKNEGDVLDFLIAFYERHAEEKRETQDEILHQLKKLYASQKRIEEDANLTLRLTDNWLLSENLPGYREEESVTLMEARKAYKREKKGLVTTANHKAKYYLRRD</sequence>
<evidence type="ECO:0000313" key="2">
    <source>
        <dbReference type="Proteomes" id="UP000289562"/>
    </source>
</evidence>
<organism evidence="1 2">
    <name type="scientific">Enterococcus faecium</name>
    <name type="common">Streptococcus faecium</name>
    <dbReference type="NCBI Taxonomy" id="1352"/>
    <lineage>
        <taxon>Bacteria</taxon>
        <taxon>Bacillati</taxon>
        <taxon>Bacillota</taxon>
        <taxon>Bacilli</taxon>
        <taxon>Lactobacillales</taxon>
        <taxon>Enterococcaceae</taxon>
        <taxon>Enterococcus</taxon>
    </lineage>
</organism>
<reference evidence="1 2" key="1">
    <citation type="submission" date="2017-12" db="EMBL/GenBank/DDBJ databases">
        <title>A pool of 800 enterococci isolated from chicken carcass rinse samples from New Zealand.</title>
        <authorList>
            <person name="Zhang J."/>
            <person name="Rogers L."/>
            <person name="Midwinter A."/>
            <person name="French N."/>
        </authorList>
    </citation>
    <scope>NUCLEOTIDE SEQUENCE [LARGE SCALE GENOMIC DNA]</scope>
    <source>
        <strain evidence="1 2">EN697</strain>
    </source>
</reference>